<name>A0A6A4F3A7_9STRA</name>
<proteinExistence type="predicted"/>
<feature type="compositionally biased region" description="Basic and acidic residues" evidence="1">
    <location>
        <begin position="15"/>
        <end position="24"/>
    </location>
</feature>
<feature type="region of interest" description="Disordered" evidence="1">
    <location>
        <begin position="1"/>
        <end position="45"/>
    </location>
</feature>
<sequence length="433" mass="48944">MSEHPAQIPLPGSPESKRTSESRAEVAAARPDLGPSPSVRAGTEGFWFGNSDTRMSVYESPAQQNLARSEATAWARFTAEQEQRKNTEARLQAALGDNRREQTKLHEGYQKLQATNTQMSDTQRRTQVEQRKHLEALERLAEQRVAAETKKRKEDETRAQYLLGVQKKLQEAEIRARQEELQRLHDERAAKTRAEHGVELLRLKEEHAQAQVAHERAVAEREEKLRQLLVDQEQLRAQADSQNQSSHPTSSPDLSQIPAKSSLILTVIDPVLAKLDRLTDVMHQMVQANQRQVEPTESRDTTTKTQTSSQSTRTKSSTRTLSSASRRSNKTRASRSRKLDDDDWGSDSSSSSDSPQDELEGQLGAAAQSKSSDVASGTRVVVQAMVPHDALEKFDGRGPLDDRVNWWERFMYYATMAPWDEKTRIVQLRMRLS</sequence>
<accession>A0A6A4F3A7</accession>
<feature type="compositionally biased region" description="Polar residues" evidence="1">
    <location>
        <begin position="239"/>
        <end position="254"/>
    </location>
</feature>
<evidence type="ECO:0000313" key="2">
    <source>
        <dbReference type="EMBL" id="KAE9338763.1"/>
    </source>
</evidence>
<feature type="compositionally biased region" description="Low complexity" evidence="1">
    <location>
        <begin position="303"/>
        <end position="326"/>
    </location>
</feature>
<dbReference type="EMBL" id="QXFT01000650">
    <property type="protein sequence ID" value="KAE9338763.1"/>
    <property type="molecule type" value="Genomic_DNA"/>
</dbReference>
<protein>
    <submittedName>
        <fullName evidence="2">Uncharacterized protein</fullName>
    </submittedName>
</protein>
<feature type="compositionally biased region" description="Basic residues" evidence="1">
    <location>
        <begin position="327"/>
        <end position="336"/>
    </location>
</feature>
<dbReference type="AlphaFoldDB" id="A0A6A4F3A7"/>
<dbReference type="Proteomes" id="UP000434957">
    <property type="component" value="Unassembled WGS sequence"/>
</dbReference>
<keyword evidence="3" id="KW-1185">Reference proteome</keyword>
<organism evidence="2 3">
    <name type="scientific">Phytophthora rubi</name>
    <dbReference type="NCBI Taxonomy" id="129364"/>
    <lineage>
        <taxon>Eukaryota</taxon>
        <taxon>Sar</taxon>
        <taxon>Stramenopiles</taxon>
        <taxon>Oomycota</taxon>
        <taxon>Peronosporomycetes</taxon>
        <taxon>Peronosporales</taxon>
        <taxon>Peronosporaceae</taxon>
        <taxon>Phytophthora</taxon>
    </lineage>
</organism>
<evidence type="ECO:0000256" key="1">
    <source>
        <dbReference type="SAM" id="MobiDB-lite"/>
    </source>
</evidence>
<evidence type="ECO:0000313" key="3">
    <source>
        <dbReference type="Proteomes" id="UP000434957"/>
    </source>
</evidence>
<reference evidence="2 3" key="1">
    <citation type="submission" date="2018-08" db="EMBL/GenBank/DDBJ databases">
        <title>Genomic investigation of the strawberry pathogen Phytophthora fragariae indicates pathogenicity is determined by transcriptional variation in three key races.</title>
        <authorList>
            <person name="Adams T.M."/>
            <person name="Armitage A.D."/>
            <person name="Sobczyk M.K."/>
            <person name="Bates H.J."/>
            <person name="Dunwell J.M."/>
            <person name="Nellist C.F."/>
            <person name="Harrison R.J."/>
        </authorList>
    </citation>
    <scope>NUCLEOTIDE SEQUENCE [LARGE SCALE GENOMIC DNA]</scope>
    <source>
        <strain evidence="2 3">SCRP333</strain>
    </source>
</reference>
<comment type="caution">
    <text evidence="2">The sequence shown here is derived from an EMBL/GenBank/DDBJ whole genome shotgun (WGS) entry which is preliminary data.</text>
</comment>
<feature type="region of interest" description="Disordered" evidence="1">
    <location>
        <begin position="288"/>
        <end position="375"/>
    </location>
</feature>
<feature type="region of interest" description="Disordered" evidence="1">
    <location>
        <begin position="236"/>
        <end position="257"/>
    </location>
</feature>
<gene>
    <name evidence="2" type="ORF">PR003_g11340</name>
</gene>
<feature type="region of interest" description="Disordered" evidence="1">
    <location>
        <begin position="79"/>
        <end position="102"/>
    </location>
</feature>
<feature type="compositionally biased region" description="Basic and acidic residues" evidence="1">
    <location>
        <begin position="79"/>
        <end position="88"/>
    </location>
</feature>